<dbReference type="OrthoDB" id="6611808at2759"/>
<dbReference type="AlphaFoldDB" id="A0A9P0DAC2"/>
<reference evidence="1" key="1">
    <citation type="submission" date="2022-01" db="EMBL/GenBank/DDBJ databases">
        <authorList>
            <person name="King R."/>
        </authorList>
    </citation>
    <scope>NUCLEOTIDE SEQUENCE</scope>
</reference>
<sequence>MACDGPLADSLKNLICSIEGCPPAPPVCPPFCPSPLSPPHVMCCHVRPPPICAPTQPEPVKPLRLPCQDPPERRMSDHEADLVRFSNFYNAYNVDWRADSPCNFDPNFDDPRCPMKCSIGVCLDGKLPCIPRCPKPPCCDNGCPTGFKPCRMRLIPPSDRHPCGLWCADVLDCPPPPPKKVYGTFVASKPCCRFCCIHTDPTKCKASCFSR</sequence>
<accession>A0A9P0DAC2</accession>
<name>A0A9P0DAC2_9CUCU</name>
<gene>
    <name evidence="1" type="ORF">PSYICH_LOCUS12317</name>
</gene>
<organism evidence="1 2">
    <name type="scientific">Psylliodes chrysocephalus</name>
    <dbReference type="NCBI Taxonomy" id="3402493"/>
    <lineage>
        <taxon>Eukaryota</taxon>
        <taxon>Metazoa</taxon>
        <taxon>Ecdysozoa</taxon>
        <taxon>Arthropoda</taxon>
        <taxon>Hexapoda</taxon>
        <taxon>Insecta</taxon>
        <taxon>Pterygota</taxon>
        <taxon>Neoptera</taxon>
        <taxon>Endopterygota</taxon>
        <taxon>Coleoptera</taxon>
        <taxon>Polyphaga</taxon>
        <taxon>Cucujiformia</taxon>
        <taxon>Chrysomeloidea</taxon>
        <taxon>Chrysomelidae</taxon>
        <taxon>Galerucinae</taxon>
        <taxon>Alticini</taxon>
        <taxon>Psylliodes</taxon>
    </lineage>
</organism>
<keyword evidence="2" id="KW-1185">Reference proteome</keyword>
<dbReference type="EMBL" id="OV651818">
    <property type="protein sequence ID" value="CAH1112752.1"/>
    <property type="molecule type" value="Genomic_DNA"/>
</dbReference>
<evidence type="ECO:0000313" key="2">
    <source>
        <dbReference type="Proteomes" id="UP001153636"/>
    </source>
</evidence>
<protein>
    <submittedName>
        <fullName evidence="1">Uncharacterized protein</fullName>
    </submittedName>
</protein>
<proteinExistence type="predicted"/>
<dbReference type="Proteomes" id="UP001153636">
    <property type="component" value="Chromosome 6"/>
</dbReference>
<evidence type="ECO:0000313" key="1">
    <source>
        <dbReference type="EMBL" id="CAH1112752.1"/>
    </source>
</evidence>